<dbReference type="RefSeq" id="WP_197312913.1">
    <property type="nucleotide sequence ID" value="NZ_JADZLT010000056.1"/>
</dbReference>
<reference evidence="1" key="1">
    <citation type="submission" date="2020-12" db="EMBL/GenBank/DDBJ databases">
        <title>Methylobrevis albus sp. nov., isolated from fresh water lack sediment.</title>
        <authorList>
            <person name="Zou Q."/>
        </authorList>
    </citation>
    <scope>NUCLEOTIDE SEQUENCE</scope>
    <source>
        <strain evidence="1">L22</strain>
    </source>
</reference>
<name>A0A931I6S0_9HYPH</name>
<gene>
    <name evidence="1" type="ORF">I5731_18620</name>
</gene>
<evidence type="ECO:0000313" key="2">
    <source>
        <dbReference type="Proteomes" id="UP000631694"/>
    </source>
</evidence>
<dbReference type="Proteomes" id="UP000631694">
    <property type="component" value="Unassembled WGS sequence"/>
</dbReference>
<evidence type="ECO:0000313" key="1">
    <source>
        <dbReference type="EMBL" id="MBH0239841.1"/>
    </source>
</evidence>
<organism evidence="1 2">
    <name type="scientific">Methylobrevis albus</name>
    <dbReference type="NCBI Taxonomy" id="2793297"/>
    <lineage>
        <taxon>Bacteria</taxon>
        <taxon>Pseudomonadati</taxon>
        <taxon>Pseudomonadota</taxon>
        <taxon>Alphaproteobacteria</taxon>
        <taxon>Hyphomicrobiales</taxon>
        <taxon>Pleomorphomonadaceae</taxon>
        <taxon>Methylobrevis</taxon>
    </lineage>
</organism>
<dbReference type="EMBL" id="JADZLT010000056">
    <property type="protein sequence ID" value="MBH0239841.1"/>
    <property type="molecule type" value="Genomic_DNA"/>
</dbReference>
<proteinExistence type="predicted"/>
<protein>
    <submittedName>
        <fullName evidence="1">Uncharacterized protein</fullName>
    </submittedName>
</protein>
<accession>A0A931I6S0</accession>
<sequence length="365" mass="38026">MASDHLSTAASIAATRRLRDGRPGIRRAAGAAAIGGLLLIALQGPAAAQNFDGEGGFAPGGLEPGIGLPGGPTDGVLPYAPSTLPAMPGLDGEILPGEADLLVSARLTEDGPEIKTGIVWRIFSSLPGPDGKLVLAASGSGGSANFKLEPGTYFVHCDFGYASATVRTDVEKGLKREQVVLNAGGLKLSAATDETDPIDPAKVRFDIYFMEFDQLGERKVAAENIAADEIVRLPVGTYHVVSRYGAVNATVRADIDVRAGKLTEAQLFQKAAEVTLKLVGEEGGEAIADTHWSILTPGGDIVSEGVGAFPTFVLAAGDYTVVAKHNERVFSRDFNVESGRDGEVEVLTENPIDTSQGVNSDDDGR</sequence>
<comment type="caution">
    <text evidence="1">The sequence shown here is derived from an EMBL/GenBank/DDBJ whole genome shotgun (WGS) entry which is preliminary data.</text>
</comment>
<dbReference type="AlphaFoldDB" id="A0A931I6S0"/>
<keyword evidence="2" id="KW-1185">Reference proteome</keyword>